<evidence type="ECO:0000313" key="3">
    <source>
        <dbReference type="Proteomes" id="UP001642409"/>
    </source>
</evidence>
<feature type="signal peptide" evidence="1">
    <location>
        <begin position="1"/>
        <end position="15"/>
    </location>
</feature>
<keyword evidence="3" id="KW-1185">Reference proteome</keyword>
<proteinExistence type="predicted"/>
<gene>
    <name evidence="2" type="ORF">HINF_LOCUS208</name>
</gene>
<organism evidence="2 3">
    <name type="scientific">Hexamita inflata</name>
    <dbReference type="NCBI Taxonomy" id="28002"/>
    <lineage>
        <taxon>Eukaryota</taxon>
        <taxon>Metamonada</taxon>
        <taxon>Diplomonadida</taxon>
        <taxon>Hexamitidae</taxon>
        <taxon>Hexamitinae</taxon>
        <taxon>Hexamita</taxon>
    </lineage>
</organism>
<keyword evidence="1" id="KW-0732">Signal</keyword>
<comment type="caution">
    <text evidence="2">The sequence shown here is derived from an EMBL/GenBank/DDBJ whole genome shotgun (WGS) entry which is preliminary data.</text>
</comment>
<reference evidence="2 3" key="1">
    <citation type="submission" date="2024-07" db="EMBL/GenBank/DDBJ databases">
        <authorList>
            <person name="Akdeniz Z."/>
        </authorList>
    </citation>
    <scope>NUCLEOTIDE SEQUENCE [LARGE SCALE GENOMIC DNA]</scope>
</reference>
<sequence>MKLSSFIFIISKSLAFSYQNFNSYNKYNHGDILALDTTRSRPTAANYLHARTTINLHIYYFRLTRAIAAEFCRQIPPFSCAAREACDSHPCQREQANTGRHELRDEEAEMRNVIEQHVNVQYRNN</sequence>
<dbReference type="EMBL" id="CAXDID020000001">
    <property type="protein sequence ID" value="CAL5970268.1"/>
    <property type="molecule type" value="Genomic_DNA"/>
</dbReference>
<accession>A0ABP1GDZ0</accession>
<protein>
    <submittedName>
        <fullName evidence="2">Hypothetical_protein</fullName>
    </submittedName>
</protein>
<evidence type="ECO:0000256" key="1">
    <source>
        <dbReference type="SAM" id="SignalP"/>
    </source>
</evidence>
<evidence type="ECO:0000313" key="2">
    <source>
        <dbReference type="EMBL" id="CAL5970268.1"/>
    </source>
</evidence>
<name>A0ABP1GDZ0_9EUKA</name>
<feature type="chain" id="PRO_5046342573" evidence="1">
    <location>
        <begin position="16"/>
        <end position="125"/>
    </location>
</feature>
<dbReference type="Proteomes" id="UP001642409">
    <property type="component" value="Unassembled WGS sequence"/>
</dbReference>